<evidence type="ECO:0000313" key="8">
    <source>
        <dbReference type="Proteomes" id="UP000177199"/>
    </source>
</evidence>
<evidence type="ECO:0000313" key="7">
    <source>
        <dbReference type="EMBL" id="OGK30451.1"/>
    </source>
</evidence>
<feature type="domain" description="NAD-dependent epimerase/dehydratase" evidence="6">
    <location>
        <begin position="6"/>
        <end position="231"/>
    </location>
</feature>
<evidence type="ECO:0000256" key="1">
    <source>
        <dbReference type="ARBA" id="ARBA00004947"/>
    </source>
</evidence>
<dbReference type="AlphaFoldDB" id="A0A1F7HGW9"/>
<accession>A0A1F7HGW9</accession>
<protein>
    <recommendedName>
        <fullName evidence="3">UDP-glucose 4-epimerase</fullName>
    </recommendedName>
    <alternativeName>
        <fullName evidence="5">Galactowaldenase</fullName>
    </alternativeName>
    <alternativeName>
        <fullName evidence="4">UDP-galactose 4-epimerase</fullName>
    </alternativeName>
</protein>
<dbReference type="Pfam" id="PF01370">
    <property type="entry name" value="Epimerase"/>
    <property type="match status" value="1"/>
</dbReference>
<dbReference type="EMBL" id="MFZV01000044">
    <property type="protein sequence ID" value="OGK30451.1"/>
    <property type="molecule type" value="Genomic_DNA"/>
</dbReference>
<gene>
    <name evidence="7" type="ORF">A3F29_00405</name>
</gene>
<evidence type="ECO:0000259" key="6">
    <source>
        <dbReference type="Pfam" id="PF01370"/>
    </source>
</evidence>
<comment type="similarity">
    <text evidence="2">Belongs to the NAD(P)-dependent epimerase/dehydratase family.</text>
</comment>
<dbReference type="Gene3D" id="3.40.50.720">
    <property type="entry name" value="NAD(P)-binding Rossmann-like Domain"/>
    <property type="match status" value="1"/>
</dbReference>
<dbReference type="PANTHER" id="PTHR43725:SF54">
    <property type="entry name" value="UDP-N-ACETYL-D-QUINOVOSAMINE 4-EPIMERASE"/>
    <property type="match status" value="1"/>
</dbReference>
<comment type="caution">
    <text evidence="7">The sequence shown here is derived from an EMBL/GenBank/DDBJ whole genome shotgun (WGS) entry which is preliminary data.</text>
</comment>
<evidence type="ECO:0000256" key="4">
    <source>
        <dbReference type="ARBA" id="ARBA00031367"/>
    </source>
</evidence>
<sequence>MKNKKVLITGGAGFIGTNLVRYVLKKGGYEIVIFDKLENHMMEDYGRNVRYFKGNILSKKDIESVFKAYGSFLTVYHLASAMPNKEFSDKVMWNINVNGTRNMVSEAVKNKVKSFIFTSSNVTYGIPKVLPLTEKTPLKPLEMYGKSKAQAEKELAKFKDTINIQIFRCPVVSGIGRLGLQAILFEFISENKNVYVLGDGSNKYQFVDVMDLVIALENASRVLGFDIYNIGADEILTLRELYQKVIEYAKSTSKIISLPKTLALIALSTLDKFNISPLGIYQYTMIGRSLYMDTGRIKKKLGFRPKKTNLDTFIENYKWYKGNKGQFTEIGSGNFSANRSLPKMGILKLVKMLS</sequence>
<dbReference type="InterPro" id="IPR001509">
    <property type="entry name" value="Epimerase_deHydtase"/>
</dbReference>
<proteinExistence type="inferred from homology"/>
<dbReference type="Proteomes" id="UP000177199">
    <property type="component" value="Unassembled WGS sequence"/>
</dbReference>
<evidence type="ECO:0000256" key="5">
    <source>
        <dbReference type="ARBA" id="ARBA00033067"/>
    </source>
</evidence>
<evidence type="ECO:0000256" key="3">
    <source>
        <dbReference type="ARBA" id="ARBA00018569"/>
    </source>
</evidence>
<dbReference type="InterPro" id="IPR036291">
    <property type="entry name" value="NAD(P)-bd_dom_sf"/>
</dbReference>
<reference evidence="7 8" key="1">
    <citation type="journal article" date="2016" name="Nat. Commun.">
        <title>Thousands of microbial genomes shed light on interconnected biogeochemical processes in an aquifer system.</title>
        <authorList>
            <person name="Anantharaman K."/>
            <person name="Brown C.T."/>
            <person name="Hug L.A."/>
            <person name="Sharon I."/>
            <person name="Castelle C.J."/>
            <person name="Probst A.J."/>
            <person name="Thomas B.C."/>
            <person name="Singh A."/>
            <person name="Wilkins M.J."/>
            <person name="Karaoz U."/>
            <person name="Brodie E.L."/>
            <person name="Williams K.H."/>
            <person name="Hubbard S.S."/>
            <person name="Banfield J.F."/>
        </authorList>
    </citation>
    <scope>NUCLEOTIDE SEQUENCE [LARGE SCALE GENOMIC DNA]</scope>
</reference>
<dbReference type="SUPFAM" id="SSF51735">
    <property type="entry name" value="NAD(P)-binding Rossmann-fold domains"/>
    <property type="match status" value="1"/>
</dbReference>
<organism evidence="7 8">
    <name type="scientific">Candidatus Roizmanbacteria bacterium RIFCSPHIGHO2_12_FULL_33_9</name>
    <dbReference type="NCBI Taxonomy" id="1802045"/>
    <lineage>
        <taxon>Bacteria</taxon>
        <taxon>Candidatus Roizmaniibacteriota</taxon>
    </lineage>
</organism>
<name>A0A1F7HGW9_9BACT</name>
<comment type="pathway">
    <text evidence="1">Carbohydrate metabolism; galactose metabolism.</text>
</comment>
<dbReference type="PANTHER" id="PTHR43725">
    <property type="entry name" value="UDP-GLUCOSE 4-EPIMERASE"/>
    <property type="match status" value="1"/>
</dbReference>
<evidence type="ECO:0000256" key="2">
    <source>
        <dbReference type="ARBA" id="ARBA00007637"/>
    </source>
</evidence>